<dbReference type="EMBL" id="BAABHF010000006">
    <property type="protein sequence ID" value="GAA4482166.1"/>
    <property type="molecule type" value="Genomic_DNA"/>
</dbReference>
<reference evidence="2" key="1">
    <citation type="journal article" date="2019" name="Int. J. Syst. Evol. Microbiol.">
        <title>The Global Catalogue of Microorganisms (GCM) 10K type strain sequencing project: providing services to taxonomists for standard genome sequencing and annotation.</title>
        <authorList>
            <consortium name="The Broad Institute Genomics Platform"/>
            <consortium name="The Broad Institute Genome Sequencing Center for Infectious Disease"/>
            <person name="Wu L."/>
            <person name="Ma J."/>
        </authorList>
    </citation>
    <scope>NUCLEOTIDE SEQUENCE [LARGE SCALE GENOMIC DNA]</scope>
    <source>
        <strain evidence="2">JCM 17933</strain>
    </source>
</reference>
<gene>
    <name evidence="1" type="ORF">GCM10023191_002080</name>
</gene>
<keyword evidence="2" id="KW-1185">Reference proteome</keyword>
<comment type="caution">
    <text evidence="1">The sequence shown here is derived from an EMBL/GenBank/DDBJ whole genome shotgun (WGS) entry which is preliminary data.</text>
</comment>
<sequence length="140" mass="15269">MMVRPARRSIDALTRLPAAAHRGPTCGPTDRLDEIAVTAWLNAQLHDDDVAERQGLPDATARAGQLRLFLDGYGLAAGERRGLVTTMIEYAIRDCAAEAVTTRITPGTTDAAPLWALAWRARSAAWMLRHRPLLERAVSA</sequence>
<evidence type="ECO:0000313" key="2">
    <source>
        <dbReference type="Proteomes" id="UP001500503"/>
    </source>
</evidence>
<protein>
    <submittedName>
        <fullName evidence="1">Uncharacterized protein</fullName>
    </submittedName>
</protein>
<name>A0ABP8P5F6_9ACTN</name>
<proteinExistence type="predicted"/>
<accession>A0ABP8P5F6</accession>
<evidence type="ECO:0000313" key="1">
    <source>
        <dbReference type="EMBL" id="GAA4482166.1"/>
    </source>
</evidence>
<organism evidence="1 2">
    <name type="scientific">Actinoallomurus oryzae</name>
    <dbReference type="NCBI Taxonomy" id="502180"/>
    <lineage>
        <taxon>Bacteria</taxon>
        <taxon>Bacillati</taxon>
        <taxon>Actinomycetota</taxon>
        <taxon>Actinomycetes</taxon>
        <taxon>Streptosporangiales</taxon>
        <taxon>Thermomonosporaceae</taxon>
        <taxon>Actinoallomurus</taxon>
    </lineage>
</organism>
<dbReference type="Proteomes" id="UP001500503">
    <property type="component" value="Unassembled WGS sequence"/>
</dbReference>